<dbReference type="HOGENOM" id="CLU_2625960_0_0_1"/>
<name>A0A0D9Z5F3_9ORYZ</name>
<accession>A0A0D9Z5F3</accession>
<evidence type="ECO:0000313" key="2">
    <source>
        <dbReference type="EnsemblPlants" id="OGLUM03G12570.1"/>
    </source>
</evidence>
<dbReference type="AlphaFoldDB" id="A0A0D9Z5F3"/>
<dbReference type="Gramene" id="OGLUM03G12570.1">
    <property type="protein sequence ID" value="OGLUM03G12570.1"/>
    <property type="gene ID" value="OGLUM03G12570"/>
</dbReference>
<organism evidence="2">
    <name type="scientific">Oryza glumipatula</name>
    <dbReference type="NCBI Taxonomy" id="40148"/>
    <lineage>
        <taxon>Eukaryota</taxon>
        <taxon>Viridiplantae</taxon>
        <taxon>Streptophyta</taxon>
        <taxon>Embryophyta</taxon>
        <taxon>Tracheophyta</taxon>
        <taxon>Spermatophyta</taxon>
        <taxon>Magnoliopsida</taxon>
        <taxon>Liliopsida</taxon>
        <taxon>Poales</taxon>
        <taxon>Poaceae</taxon>
        <taxon>BOP clade</taxon>
        <taxon>Oryzoideae</taxon>
        <taxon>Oryzeae</taxon>
        <taxon>Oryzinae</taxon>
        <taxon>Oryza</taxon>
    </lineage>
</organism>
<keyword evidence="3" id="KW-1185">Reference proteome</keyword>
<dbReference type="EnsemblPlants" id="OGLUM03G12570.1">
    <property type="protein sequence ID" value="OGLUM03G12570.1"/>
    <property type="gene ID" value="OGLUM03G12570"/>
</dbReference>
<evidence type="ECO:0000313" key="3">
    <source>
        <dbReference type="Proteomes" id="UP000026961"/>
    </source>
</evidence>
<protein>
    <submittedName>
        <fullName evidence="2">Uncharacterized protein</fullName>
    </submittedName>
</protein>
<reference evidence="2" key="2">
    <citation type="submission" date="2018-05" db="EMBL/GenBank/DDBJ databases">
        <title>OgluRS3 (Oryza glumaepatula Reference Sequence Version 3).</title>
        <authorList>
            <person name="Zhang J."/>
            <person name="Kudrna D."/>
            <person name="Lee S."/>
            <person name="Talag J."/>
            <person name="Welchert J."/>
            <person name="Wing R.A."/>
        </authorList>
    </citation>
    <scope>NUCLEOTIDE SEQUENCE [LARGE SCALE GENOMIC DNA]</scope>
</reference>
<reference evidence="2" key="1">
    <citation type="submission" date="2015-04" db="UniProtKB">
        <authorList>
            <consortium name="EnsemblPlants"/>
        </authorList>
    </citation>
    <scope>IDENTIFICATION</scope>
</reference>
<feature type="region of interest" description="Disordered" evidence="1">
    <location>
        <begin position="36"/>
        <end position="59"/>
    </location>
</feature>
<evidence type="ECO:0000256" key="1">
    <source>
        <dbReference type="SAM" id="MobiDB-lite"/>
    </source>
</evidence>
<proteinExistence type="predicted"/>
<sequence>MHATNGVVVVQSDMWVNYVRSLAKYRTFDVKQPPLPPARWARGIGDTGEDTHGLPNSQTYPCSSERYYRDCLATARGQ</sequence>
<dbReference type="Proteomes" id="UP000026961">
    <property type="component" value="Chromosome 3"/>
</dbReference>